<evidence type="ECO:0000313" key="2">
    <source>
        <dbReference type="Proteomes" id="UP000295781"/>
    </source>
</evidence>
<proteinExistence type="predicted"/>
<gene>
    <name evidence="1" type="ORF">SOCEGT47_020960</name>
</gene>
<reference evidence="1 2" key="1">
    <citation type="submission" date="2015-09" db="EMBL/GenBank/DDBJ databases">
        <title>Sorangium comparison.</title>
        <authorList>
            <person name="Zaburannyi N."/>
            <person name="Bunk B."/>
            <person name="Overmann J."/>
            <person name="Mueller R."/>
        </authorList>
    </citation>
    <scope>NUCLEOTIDE SEQUENCE [LARGE SCALE GENOMIC DNA]</scope>
    <source>
        <strain evidence="1 2">So ceGT47</strain>
    </source>
</reference>
<dbReference type="EMBL" id="CP012670">
    <property type="protein sequence ID" value="AUX21610.1"/>
    <property type="molecule type" value="Genomic_DNA"/>
</dbReference>
<dbReference type="Proteomes" id="UP000295781">
    <property type="component" value="Chromosome"/>
</dbReference>
<sequence length="85" mass="9877">MKRRIDRAPRLTRDDLSSIAEASGLLNELPGVRPWDPRALWRAVLDLGVRSARARKRKPRAWEHFQQAIGALKVLDALERHFLRK</sequence>
<dbReference type="OrthoDB" id="5522676at2"/>
<protein>
    <submittedName>
        <fullName evidence="1">Uncharacterized protein</fullName>
    </submittedName>
</protein>
<organism evidence="1 2">
    <name type="scientific">Sorangium cellulosum</name>
    <name type="common">Polyangium cellulosum</name>
    <dbReference type="NCBI Taxonomy" id="56"/>
    <lineage>
        <taxon>Bacteria</taxon>
        <taxon>Pseudomonadati</taxon>
        <taxon>Myxococcota</taxon>
        <taxon>Polyangia</taxon>
        <taxon>Polyangiales</taxon>
        <taxon>Polyangiaceae</taxon>
        <taxon>Sorangium</taxon>
    </lineage>
</organism>
<evidence type="ECO:0000313" key="1">
    <source>
        <dbReference type="EMBL" id="AUX21610.1"/>
    </source>
</evidence>
<accession>A0A4P2PXW9</accession>
<name>A0A4P2PXW9_SORCE</name>
<dbReference type="AlphaFoldDB" id="A0A4P2PXW9"/>
<dbReference type="RefSeq" id="WP_129346909.1">
    <property type="nucleotide sequence ID" value="NZ_CP012670.1"/>
</dbReference>